<dbReference type="InterPro" id="IPR042537">
    <property type="entry name" value="Nucleoporin_Nup155_C_2"/>
</dbReference>
<dbReference type="GO" id="GO:0007059">
    <property type="term" value="P:chromosome segregation"/>
    <property type="evidence" value="ECO:0007669"/>
    <property type="project" value="EnsemblFungi"/>
</dbReference>
<dbReference type="GO" id="GO:0034398">
    <property type="term" value="P:telomere tethering at nuclear periphery"/>
    <property type="evidence" value="ECO:0007669"/>
    <property type="project" value="EnsemblFungi"/>
</dbReference>
<dbReference type="Gene3D" id="1.25.40.440">
    <property type="entry name" value="Nucleoporin, helical domain, central subdomain"/>
    <property type="match status" value="1"/>
</dbReference>
<evidence type="ECO:0000256" key="11">
    <source>
        <dbReference type="ARBA" id="ARBA00023242"/>
    </source>
</evidence>
<dbReference type="InterPro" id="IPR042533">
    <property type="entry name" value="Nucleoporin_Nup155_C_1"/>
</dbReference>
<dbReference type="InterPro" id="IPR014908">
    <property type="entry name" value="Nucleoporin_Nup133/Nup155_N"/>
</dbReference>
<dbReference type="GO" id="GO:0006606">
    <property type="term" value="P:protein import into nucleus"/>
    <property type="evidence" value="ECO:0007669"/>
    <property type="project" value="TreeGrafter"/>
</dbReference>
<evidence type="ECO:0000259" key="13">
    <source>
        <dbReference type="Pfam" id="PF03177"/>
    </source>
</evidence>
<feature type="region of interest" description="Disordered" evidence="12">
    <location>
        <begin position="30"/>
        <end position="61"/>
    </location>
</feature>
<dbReference type="Gene3D" id="1.10.167.20">
    <property type="match status" value="1"/>
</dbReference>
<dbReference type="GO" id="GO:0044877">
    <property type="term" value="F:protein-containing complex binding"/>
    <property type="evidence" value="ECO:0007669"/>
    <property type="project" value="EnsemblFungi"/>
</dbReference>
<evidence type="ECO:0000313" key="16">
    <source>
        <dbReference type="Proteomes" id="UP000001640"/>
    </source>
</evidence>
<evidence type="ECO:0000256" key="5">
    <source>
        <dbReference type="ARBA" id="ARBA00022448"/>
    </source>
</evidence>
<evidence type="ECO:0000256" key="10">
    <source>
        <dbReference type="ARBA" id="ARBA00023136"/>
    </source>
</evidence>
<evidence type="ECO:0000256" key="1">
    <source>
        <dbReference type="ARBA" id="ARBA00004335"/>
    </source>
</evidence>
<dbReference type="PANTHER" id="PTHR10350">
    <property type="entry name" value="NUCLEAR PORE COMPLEX PROTEIN NUP155"/>
    <property type="match status" value="1"/>
</dbReference>
<dbReference type="GO" id="GO:0051292">
    <property type="term" value="P:nuclear pore complex assembly"/>
    <property type="evidence" value="ECO:0007669"/>
    <property type="project" value="EnsemblFungi"/>
</dbReference>
<evidence type="ECO:0000256" key="4">
    <source>
        <dbReference type="ARBA" id="ARBA00007373"/>
    </source>
</evidence>
<dbReference type="Proteomes" id="UP000001640">
    <property type="component" value="Chromosome 5"/>
</dbReference>
<dbReference type="GO" id="GO:0044611">
    <property type="term" value="C:nuclear pore inner ring"/>
    <property type="evidence" value="ECO:0007669"/>
    <property type="project" value="EnsemblFungi"/>
</dbReference>
<dbReference type="eggNOG" id="KOG1900">
    <property type="taxonomic scope" value="Eukaryota"/>
</dbReference>
<evidence type="ECO:0000259" key="14">
    <source>
        <dbReference type="Pfam" id="PF08801"/>
    </source>
</evidence>
<evidence type="ECO:0000256" key="8">
    <source>
        <dbReference type="ARBA" id="ARBA00023010"/>
    </source>
</evidence>
<dbReference type="Gene3D" id="1.20.120.1050">
    <property type="match status" value="1"/>
</dbReference>
<proteinExistence type="inferred from homology"/>
<keyword evidence="11" id="KW-0539">Nucleus</keyword>
<gene>
    <name evidence="15" type="primary">NCAS0E02550</name>
    <name evidence="15" type="ordered locus">NCAS_0E02550</name>
</gene>
<keyword evidence="9" id="KW-0906">Nuclear pore complex</keyword>
<dbReference type="InterPro" id="IPR004870">
    <property type="entry name" value="Nucleoporin_Nup155"/>
</dbReference>
<feature type="region of interest" description="Disordered" evidence="12">
    <location>
        <begin position="696"/>
        <end position="716"/>
    </location>
</feature>
<keyword evidence="16" id="KW-1185">Reference proteome</keyword>
<evidence type="ECO:0000313" key="15">
    <source>
        <dbReference type="EMBL" id="CCC70325.1"/>
    </source>
</evidence>
<organism evidence="15 16">
    <name type="scientific">Naumovozyma castellii</name>
    <name type="common">Yeast</name>
    <name type="synonym">Saccharomyces castellii</name>
    <dbReference type="NCBI Taxonomy" id="27288"/>
    <lineage>
        <taxon>Eukaryota</taxon>
        <taxon>Fungi</taxon>
        <taxon>Dikarya</taxon>
        <taxon>Ascomycota</taxon>
        <taxon>Saccharomycotina</taxon>
        <taxon>Saccharomycetes</taxon>
        <taxon>Saccharomycetales</taxon>
        <taxon>Saccharomycetaceae</taxon>
        <taxon>Naumovozyma</taxon>
    </lineage>
</organism>
<keyword evidence="7" id="KW-0653">Protein transport</keyword>
<keyword evidence="5" id="KW-0813">Transport</keyword>
<dbReference type="OMA" id="SWAPFQK"/>
<dbReference type="GO" id="GO:0099115">
    <property type="term" value="C:chromosome, subtelomeric region"/>
    <property type="evidence" value="ECO:0007669"/>
    <property type="project" value="EnsemblFungi"/>
</dbReference>
<evidence type="ECO:0000256" key="9">
    <source>
        <dbReference type="ARBA" id="ARBA00023132"/>
    </source>
</evidence>
<dbReference type="GO" id="GO:0031965">
    <property type="term" value="C:nuclear membrane"/>
    <property type="evidence" value="ECO:0007669"/>
    <property type="project" value="UniProtKB-SubCell"/>
</dbReference>
<dbReference type="Pfam" id="PF03177">
    <property type="entry name" value="Nucleoporin_C"/>
    <property type="match status" value="1"/>
</dbReference>
<dbReference type="InterPro" id="IPR007187">
    <property type="entry name" value="Nucleoporin_Nup133/Nup155_C"/>
</dbReference>
<dbReference type="GO" id="GO:0000972">
    <property type="term" value="P:transcription-dependent tethering of RNA polymerase II gene DNA at nuclear periphery"/>
    <property type="evidence" value="ECO:0007669"/>
    <property type="project" value="TreeGrafter"/>
</dbReference>
<feature type="domain" description="Nucleoporin Nup133/Nup155-like C-terminal" evidence="13">
    <location>
        <begin position="728"/>
        <end position="1437"/>
    </location>
</feature>
<evidence type="ECO:0008006" key="17">
    <source>
        <dbReference type="Google" id="ProtNLM"/>
    </source>
</evidence>
<dbReference type="RefSeq" id="XP_003676684.1">
    <property type="nucleotide sequence ID" value="XM_003676636.1"/>
</dbReference>
<feature type="domain" description="Nucleoporin Nup133/Nup155-like N-terminal" evidence="14">
    <location>
        <begin position="124"/>
        <end position="617"/>
    </location>
</feature>
<dbReference type="FunFam" id="1.25.40.440:FF:000001">
    <property type="entry name" value="Nuclear pore complex subunit"/>
    <property type="match status" value="1"/>
</dbReference>
<dbReference type="FunCoup" id="G0VFQ8">
    <property type="interactions" value="1276"/>
</dbReference>
<name>G0VFQ8_NAUCA</name>
<comment type="subcellular location">
    <subcellularLocation>
        <location evidence="1">Nucleus membrane</location>
        <topology evidence="1">Peripheral membrane protein</topology>
        <orientation evidence="1">Cytoplasmic side</orientation>
    </subcellularLocation>
    <subcellularLocation>
        <location evidence="3">Nucleus membrane</location>
        <topology evidence="3">Peripheral membrane protein</topology>
        <orientation evidence="3">Nucleoplasmic side</orientation>
    </subcellularLocation>
    <subcellularLocation>
        <location evidence="2">Nucleus</location>
        <location evidence="2">Nuclear pore complex</location>
    </subcellularLocation>
</comment>
<dbReference type="STRING" id="1064592.G0VFQ8"/>
<dbReference type="Gene3D" id="1.25.40.450">
    <property type="entry name" value="Nucleoporin, helical domain, N-terminal subdomain"/>
    <property type="match status" value="1"/>
</dbReference>
<dbReference type="GO" id="GO:1990841">
    <property type="term" value="F:promoter-specific chromatin binding"/>
    <property type="evidence" value="ECO:0007669"/>
    <property type="project" value="EnsemblFungi"/>
</dbReference>
<dbReference type="InParanoid" id="G0VFQ8"/>
<dbReference type="OrthoDB" id="338970at2759"/>
<keyword evidence="6" id="KW-0509">mRNA transport</keyword>
<evidence type="ECO:0000256" key="3">
    <source>
        <dbReference type="ARBA" id="ARBA00004620"/>
    </source>
</evidence>
<dbReference type="PANTHER" id="PTHR10350:SF6">
    <property type="entry name" value="NUCLEAR PORE COMPLEX PROTEIN NUP155"/>
    <property type="match status" value="1"/>
</dbReference>
<evidence type="ECO:0000256" key="2">
    <source>
        <dbReference type="ARBA" id="ARBA00004567"/>
    </source>
</evidence>
<keyword evidence="8" id="KW-0811">Translocation</keyword>
<feature type="compositionally biased region" description="Polar residues" evidence="12">
    <location>
        <begin position="52"/>
        <end position="61"/>
    </location>
</feature>
<dbReference type="Gene3D" id="1.20.58.1780">
    <property type="match status" value="1"/>
</dbReference>
<dbReference type="GO" id="GO:0006405">
    <property type="term" value="P:RNA export from nucleus"/>
    <property type="evidence" value="ECO:0007669"/>
    <property type="project" value="TreeGrafter"/>
</dbReference>
<dbReference type="EMBL" id="HE576756">
    <property type="protein sequence ID" value="CCC70325.1"/>
    <property type="molecule type" value="Genomic_DNA"/>
</dbReference>
<dbReference type="FunFam" id="1.25.40.450:FF:000002">
    <property type="entry name" value="Putative non-repetitive nucleoporin"/>
    <property type="match status" value="1"/>
</dbReference>
<evidence type="ECO:0000256" key="6">
    <source>
        <dbReference type="ARBA" id="ARBA00022816"/>
    </source>
</evidence>
<dbReference type="GeneID" id="96903956"/>
<protein>
    <recommendedName>
        <fullName evidence="17">Nucleoporin NUP170</fullName>
    </recommendedName>
</protein>
<sequence>MFSTPLKNTIDYNPTRALAAPITSNNSLLSKNNDLSAPSTGLNQHPKLPFGASTNPLQSLTNPSSVEHLRIPKFEQLPPLELASSYINHLLSRDEATYVLDERSYYNNGVDYNYSKDVGALGAFTPFERQKIVNIPDEILRETATAETRTDMGIFPELNRCWITIDNKLILWDYESLDFQTIDEIKHTILNVKLVKPKPNTFVDQIKHLLLVTTPFDIYILAVSYNAQLNDLSVFNTGMSVSVTGLAVQDMICYEKTGQIFFVGRGDNALNIWELQYTGSDDWFNSKSNKVCLTQSSWASLLPTNVISRIPGTELIQSLFEEDSKFGKQETIVQLTIDQSRGIIYSLSSKSIIRSYLINGKSLEGPSIIEPKYISRIIGTTTARGAPVLGPKYLKIVKIISVSQEENNNLFLVAITMAGVRLYFNGSIGRSSIEAIRLESIKFPPTSASPESLQLELEKQQVERQKRTLPFYSSMNFSESILLKFQKKSAVLLETTRATTIISPGIFFSPVMKKPTQPTVTNPLDVSTTTATKVTEDDKKIQHKLFVSVPDYGILKNHGKYVENATFLDTLSPVKEIIPLTPTFNATRKPQGYANEFATQYTAEKLKIAVLTETAVEIYKYRTPDEVFETLIDNPLPFVLNYGLTEACSTALYVTCKFNKPPLLRSNALTFLTVGIPGVIDLKPKYNRYASSTGATTTTITPQKSPSSSSSLKPLSSSNFNLDDVILSPRFYGITLLVARLFRDIWASNVFTLNQHVTVDSSSTTNLTKGSTDSLITGISISKQNVEYYLSSIMVLTEFFATYGDSLTSFATPLLTNRHISDKSDEVANQAENIATNSIIKLAESIKEALSFLNVLYEESEVDGFEGQYLAFNDIIKFLKPEAILKLTKLTFRDLFAPGESTKSLIKDIVLSIINRNISRGASIEYTATTLQDRCGSFCSSNDIIGFRALEHLRKAKEIGMKDNDTLRYHLDNAIKLFEKIADDLSLPELYDATTDMLRLGYYPRTIEFLLNIANLTDKANLALQYVNNGSLEHDERKRYYDKRVSIYDMIFECLIDMDKYASREGLSALRMSSRAIDTSSTTIDFESLREESYSIALHYNDKLFHYNLYDWLATSKHEDRLLELDTDFILPYLQEKSKNSLKISNLYWVYQSKRSNFFEAAEILYSLATSDFELELSDRITCLSRANGFCNSTCPPNQKQRMVQLAGMIQELFEVAAVQDDILSLVRSDARIEQNIKDELVKQLNGEILALSSLFNDFADPLGYFEICLKIFKVSDFRDSEEIINKWNELFDSLKNELNATGKLEDSQKFVTLLSNVVIKVGRAVHSSDVVFPISNLFPIVCTLFSETLPKDHIKPGSIISIFISIGISYSKLYYILKDLIDTSDSANDLFKKEMVWLIKEWYKSDRKLRDIISFDEISKLEDYNADSDPIENYTKKTGNSI</sequence>
<reference evidence="15 16" key="1">
    <citation type="journal article" date="2011" name="Proc. Natl. Acad. Sci. U.S.A.">
        <title>Evolutionary erosion of yeast sex chromosomes by mating-type switching accidents.</title>
        <authorList>
            <person name="Gordon J.L."/>
            <person name="Armisen D."/>
            <person name="Proux-Wera E."/>
            <person name="Oheigeartaigh S.S."/>
            <person name="Byrne K.P."/>
            <person name="Wolfe K.H."/>
        </authorList>
    </citation>
    <scope>NUCLEOTIDE SEQUENCE [LARGE SCALE GENOMIC DNA]</scope>
    <source>
        <strain evidence="16">ATCC 76901 / BCRC 22586 / CBS 4309 / NBRC 1992 / NRRL Y-12630</strain>
    </source>
</reference>
<dbReference type="HOGENOM" id="CLU_000429_0_1_1"/>
<dbReference type="Pfam" id="PF08801">
    <property type="entry name" value="Nucleoporin_N"/>
    <property type="match status" value="1"/>
</dbReference>
<reference key="2">
    <citation type="submission" date="2011-08" db="EMBL/GenBank/DDBJ databases">
        <title>Genome sequence of Naumovozyma castellii.</title>
        <authorList>
            <person name="Gordon J.L."/>
            <person name="Armisen D."/>
            <person name="Proux-Wera E."/>
            <person name="OhEigeartaigh S.S."/>
            <person name="Byrne K.P."/>
            <person name="Wolfe K.H."/>
        </authorList>
    </citation>
    <scope>NUCLEOTIDE SEQUENCE</scope>
    <source>
        <strain>Type strain:CBS 4309</strain>
    </source>
</reference>
<comment type="similarity">
    <text evidence="4">Belongs to the non-repetitive/WGA-negative nucleoporin family.</text>
</comment>
<dbReference type="KEGG" id="ncs:NCAS_0E02550"/>
<keyword evidence="10" id="KW-0472">Membrane</keyword>
<accession>G0VFQ8</accession>
<evidence type="ECO:0000256" key="12">
    <source>
        <dbReference type="SAM" id="MobiDB-lite"/>
    </source>
</evidence>
<dbReference type="GO" id="GO:0017056">
    <property type="term" value="F:structural constituent of nuclear pore"/>
    <property type="evidence" value="ECO:0007669"/>
    <property type="project" value="EnsemblFungi"/>
</dbReference>
<dbReference type="GO" id="GO:0036228">
    <property type="term" value="P:protein localization to nuclear inner membrane"/>
    <property type="evidence" value="ECO:0007669"/>
    <property type="project" value="EnsemblFungi"/>
</dbReference>
<dbReference type="GO" id="GO:0031507">
    <property type="term" value="P:heterochromatin formation"/>
    <property type="evidence" value="ECO:0007669"/>
    <property type="project" value="EnsemblFungi"/>
</dbReference>
<dbReference type="GO" id="GO:0051028">
    <property type="term" value="P:mRNA transport"/>
    <property type="evidence" value="ECO:0007669"/>
    <property type="project" value="UniProtKB-KW"/>
</dbReference>
<evidence type="ECO:0000256" key="7">
    <source>
        <dbReference type="ARBA" id="ARBA00022927"/>
    </source>
</evidence>